<reference evidence="2" key="2">
    <citation type="submission" date="2025-09" db="UniProtKB">
        <authorList>
            <consortium name="Ensembl"/>
        </authorList>
    </citation>
    <scope>IDENTIFICATION</scope>
</reference>
<dbReference type="Gene3D" id="1.10.472.10">
    <property type="entry name" value="Cyclin-like"/>
    <property type="match status" value="1"/>
</dbReference>
<dbReference type="Pfam" id="PF00134">
    <property type="entry name" value="Cyclin_N"/>
    <property type="match status" value="1"/>
</dbReference>
<dbReference type="STRING" id="8078.ENSFHEP00000017767"/>
<dbReference type="GO" id="GO:0035861">
    <property type="term" value="C:site of double-strand break"/>
    <property type="evidence" value="ECO:0007669"/>
    <property type="project" value="TreeGrafter"/>
</dbReference>
<dbReference type="PANTHER" id="PTHR21615:SF2">
    <property type="entry name" value="CYCLIN N-TERMINAL DOMAIN-CONTAINING PROTEIN 1"/>
    <property type="match status" value="1"/>
</dbReference>
<name>A0A3Q2PWX8_FUNHE</name>
<sequence>MASSLIGFPLRRGVVSVKFRETSFDLLKDLLSNLNKVNKDNLDGLSTCSGGFKQRKLVEYIFLITQKLRLDPMVGYHAVELLQRFMVKQLTVMLAAIPTQGATSCEDVIFDNLKDSFPLTLFSCVLLANKMFLHHNMIDISTAVRFLHSLGISISKQNLLESELMVFKGLDYRLSVLNPLVYVEVILEVLGKVFG</sequence>
<proteinExistence type="predicted"/>
<organism evidence="2 3">
    <name type="scientific">Fundulus heteroclitus</name>
    <name type="common">Killifish</name>
    <name type="synonym">Mummichog</name>
    <dbReference type="NCBI Taxonomy" id="8078"/>
    <lineage>
        <taxon>Eukaryota</taxon>
        <taxon>Metazoa</taxon>
        <taxon>Chordata</taxon>
        <taxon>Craniata</taxon>
        <taxon>Vertebrata</taxon>
        <taxon>Euteleostomi</taxon>
        <taxon>Actinopterygii</taxon>
        <taxon>Neopterygii</taxon>
        <taxon>Teleostei</taxon>
        <taxon>Neoteleostei</taxon>
        <taxon>Acanthomorphata</taxon>
        <taxon>Ovalentaria</taxon>
        <taxon>Atherinomorphae</taxon>
        <taxon>Cyprinodontiformes</taxon>
        <taxon>Fundulidae</taxon>
        <taxon>Fundulus</taxon>
    </lineage>
</organism>
<dbReference type="Ensembl" id="ENSFHET00000026541.1">
    <property type="protein sequence ID" value="ENSFHEP00000017767.1"/>
    <property type="gene ID" value="ENSFHEG00000019512.1"/>
</dbReference>
<dbReference type="Proteomes" id="UP000265000">
    <property type="component" value="Unplaced"/>
</dbReference>
<dbReference type="GeneTree" id="ENSGT00440000033966"/>
<dbReference type="AlphaFoldDB" id="A0A3Q2PWX8"/>
<dbReference type="GO" id="GO:0007131">
    <property type="term" value="P:reciprocal meiotic recombination"/>
    <property type="evidence" value="ECO:0007669"/>
    <property type="project" value="TreeGrafter"/>
</dbReference>
<keyword evidence="3" id="KW-1185">Reference proteome</keyword>
<protein>
    <submittedName>
        <fullName evidence="2">Cyclin N-terminal domain containing 1</fullName>
    </submittedName>
</protein>
<evidence type="ECO:0000313" key="2">
    <source>
        <dbReference type="Ensembl" id="ENSFHEP00000017767.1"/>
    </source>
</evidence>
<dbReference type="InterPro" id="IPR006671">
    <property type="entry name" value="Cyclin_N"/>
</dbReference>
<accession>A0A3Q2PWX8</accession>
<dbReference type="InterPro" id="IPR036915">
    <property type="entry name" value="Cyclin-like_sf"/>
</dbReference>
<evidence type="ECO:0000259" key="1">
    <source>
        <dbReference type="Pfam" id="PF00134"/>
    </source>
</evidence>
<dbReference type="SUPFAM" id="SSF47954">
    <property type="entry name" value="Cyclin-like"/>
    <property type="match status" value="1"/>
</dbReference>
<dbReference type="PANTHER" id="PTHR21615">
    <property type="entry name" value="CYCLIN N-TERMINAL DOMAIN-CONTAINING PROTEIN 1"/>
    <property type="match status" value="1"/>
</dbReference>
<feature type="domain" description="Cyclin N-terminal" evidence="1">
    <location>
        <begin position="55"/>
        <end position="175"/>
    </location>
</feature>
<reference evidence="2" key="1">
    <citation type="submission" date="2025-08" db="UniProtKB">
        <authorList>
            <consortium name="Ensembl"/>
        </authorList>
    </citation>
    <scope>IDENTIFICATION</scope>
</reference>
<evidence type="ECO:0000313" key="3">
    <source>
        <dbReference type="Proteomes" id="UP000265000"/>
    </source>
</evidence>